<feature type="DNA-binding region" description="H-T-H motif" evidence="4">
    <location>
        <begin position="251"/>
        <end position="270"/>
    </location>
</feature>
<evidence type="ECO:0000256" key="4">
    <source>
        <dbReference type="PROSITE-ProRule" id="PRU00335"/>
    </source>
</evidence>
<dbReference type="GO" id="GO:0000976">
    <property type="term" value="F:transcription cis-regulatory region binding"/>
    <property type="evidence" value="ECO:0007669"/>
    <property type="project" value="TreeGrafter"/>
</dbReference>
<evidence type="ECO:0000313" key="6">
    <source>
        <dbReference type="EMBL" id="MBL7631531.1"/>
    </source>
</evidence>
<evidence type="ECO:0000256" key="1">
    <source>
        <dbReference type="ARBA" id="ARBA00023015"/>
    </source>
</evidence>
<dbReference type="Pfam" id="PF17932">
    <property type="entry name" value="TetR_C_24"/>
    <property type="match status" value="1"/>
</dbReference>
<dbReference type="GO" id="GO:0003700">
    <property type="term" value="F:DNA-binding transcription factor activity"/>
    <property type="evidence" value="ECO:0007669"/>
    <property type="project" value="TreeGrafter"/>
</dbReference>
<dbReference type="InterPro" id="IPR050109">
    <property type="entry name" value="HTH-type_TetR-like_transc_reg"/>
</dbReference>
<keyword evidence="2 4" id="KW-0238">DNA-binding</keyword>
<name>A0A937UUT9_9ACTN</name>
<accession>A0A937UUT9</accession>
<dbReference type="PRINTS" id="PR00455">
    <property type="entry name" value="HTHTETR"/>
</dbReference>
<dbReference type="Pfam" id="PF00440">
    <property type="entry name" value="TetR_N"/>
    <property type="match status" value="2"/>
</dbReference>
<evidence type="ECO:0000259" key="5">
    <source>
        <dbReference type="PROSITE" id="PS50977"/>
    </source>
</evidence>
<proteinExistence type="predicted"/>
<keyword evidence="1" id="KW-0805">Transcription regulation</keyword>
<dbReference type="PANTHER" id="PTHR30055:SF234">
    <property type="entry name" value="HTH-TYPE TRANSCRIPTIONAL REGULATOR BETI"/>
    <property type="match status" value="1"/>
</dbReference>
<dbReference type="InterPro" id="IPR009057">
    <property type="entry name" value="Homeodomain-like_sf"/>
</dbReference>
<gene>
    <name evidence="6" type="ORF">I7412_31110</name>
</gene>
<dbReference type="Gene3D" id="1.10.10.60">
    <property type="entry name" value="Homeodomain-like"/>
    <property type="match status" value="2"/>
</dbReference>
<keyword evidence="7" id="KW-1185">Reference proteome</keyword>
<organism evidence="6 7">
    <name type="scientific">Frankia nepalensis</name>
    <dbReference type="NCBI Taxonomy" id="1836974"/>
    <lineage>
        <taxon>Bacteria</taxon>
        <taxon>Bacillati</taxon>
        <taxon>Actinomycetota</taxon>
        <taxon>Actinomycetes</taxon>
        <taxon>Frankiales</taxon>
        <taxon>Frankiaceae</taxon>
        <taxon>Frankia</taxon>
    </lineage>
</organism>
<evidence type="ECO:0000256" key="3">
    <source>
        <dbReference type="ARBA" id="ARBA00023163"/>
    </source>
</evidence>
<sequence length="414" mass="44603">MVTDGRGTITRTPRPRDRRTQILLAASALFYQSGYPNVGTEEIAGRVGITAGALYRHFRSKEELLARALSDSFDRAAVVAGRGGADLGDVVADLAAISAQRRELGVLWTRESRYLSETLRTPMRERFFHFHARLVDAVNADRPELGRRHAEVLAWCTLGVLTSPSYHDVSLPSEEAAASLLTRLALAVCRTPVPTARVPAGEAAPGTRRPVVRPLAPAEGAAPGLPRGTRREALVVAAARLFGERGYQGVTTEEIGAAVGVSSAAVYRHFATKADLLVTIVVRASSAMLLAMSSSLDSASTPEAGLAHAAGTYIDFAMSHPDLVGVLVTEMHSLPEEYRRRVHATTRTYVAEWLRLLRAARPGLDRPDALYRVHAVLTMVNDVARTPRLRAVPELAAVLHTACLHALDVSAPTP</sequence>
<dbReference type="PROSITE" id="PS01081">
    <property type="entry name" value="HTH_TETR_1"/>
    <property type="match status" value="1"/>
</dbReference>
<feature type="domain" description="HTH tetR-type" evidence="5">
    <location>
        <begin position="228"/>
        <end position="288"/>
    </location>
</feature>
<reference evidence="6" key="1">
    <citation type="submission" date="2020-12" db="EMBL/GenBank/DDBJ databases">
        <title>Genomic characterization of non-nitrogen-fixing Frankia strains.</title>
        <authorList>
            <person name="Carlos-Shanley C."/>
            <person name="Guerra T."/>
            <person name="Hahn D."/>
        </authorList>
    </citation>
    <scope>NUCLEOTIDE SEQUENCE</scope>
    <source>
        <strain evidence="6">CN6</strain>
    </source>
</reference>
<feature type="DNA-binding region" description="H-T-H motif" evidence="4">
    <location>
        <begin position="39"/>
        <end position="58"/>
    </location>
</feature>
<comment type="caution">
    <text evidence="6">The sequence shown here is derived from an EMBL/GenBank/DDBJ whole genome shotgun (WGS) entry which is preliminary data.</text>
</comment>
<dbReference type="RefSeq" id="WP_203004476.1">
    <property type="nucleotide sequence ID" value="NZ_JADWYU010000157.1"/>
</dbReference>
<dbReference type="InterPro" id="IPR041490">
    <property type="entry name" value="KstR2_TetR_C"/>
</dbReference>
<dbReference type="EMBL" id="JAEACQ010000275">
    <property type="protein sequence ID" value="MBL7631531.1"/>
    <property type="molecule type" value="Genomic_DNA"/>
</dbReference>
<dbReference type="AlphaFoldDB" id="A0A937UUT9"/>
<dbReference type="PANTHER" id="PTHR30055">
    <property type="entry name" value="HTH-TYPE TRANSCRIPTIONAL REGULATOR RUTR"/>
    <property type="match status" value="1"/>
</dbReference>
<dbReference type="SUPFAM" id="SSF46689">
    <property type="entry name" value="Homeodomain-like"/>
    <property type="match status" value="2"/>
</dbReference>
<keyword evidence="3" id="KW-0804">Transcription</keyword>
<dbReference type="SUPFAM" id="SSF48498">
    <property type="entry name" value="Tetracyclin repressor-like, C-terminal domain"/>
    <property type="match status" value="1"/>
</dbReference>
<dbReference type="InterPro" id="IPR023772">
    <property type="entry name" value="DNA-bd_HTH_TetR-type_CS"/>
</dbReference>
<dbReference type="Gene3D" id="1.10.357.10">
    <property type="entry name" value="Tetracycline Repressor, domain 2"/>
    <property type="match status" value="2"/>
</dbReference>
<feature type="domain" description="HTH tetR-type" evidence="5">
    <location>
        <begin position="16"/>
        <end position="76"/>
    </location>
</feature>
<evidence type="ECO:0000256" key="2">
    <source>
        <dbReference type="ARBA" id="ARBA00023125"/>
    </source>
</evidence>
<evidence type="ECO:0000313" key="7">
    <source>
        <dbReference type="Proteomes" id="UP000604475"/>
    </source>
</evidence>
<protein>
    <submittedName>
        <fullName evidence="6">TetR/AcrR family transcriptional regulator</fullName>
    </submittedName>
</protein>
<dbReference type="InterPro" id="IPR001647">
    <property type="entry name" value="HTH_TetR"/>
</dbReference>
<dbReference type="InterPro" id="IPR036271">
    <property type="entry name" value="Tet_transcr_reg_TetR-rel_C_sf"/>
</dbReference>
<dbReference type="Proteomes" id="UP000604475">
    <property type="component" value="Unassembled WGS sequence"/>
</dbReference>
<dbReference type="PROSITE" id="PS50977">
    <property type="entry name" value="HTH_TETR_2"/>
    <property type="match status" value="2"/>
</dbReference>